<evidence type="ECO:0000313" key="2">
    <source>
        <dbReference type="EMBL" id="GID67307.1"/>
    </source>
</evidence>
<feature type="transmembrane region" description="Helical" evidence="1">
    <location>
        <begin position="113"/>
        <end position="130"/>
    </location>
</feature>
<name>A0A919IMZ8_9ACTN</name>
<comment type="caution">
    <text evidence="2">The sequence shown here is derived from an EMBL/GenBank/DDBJ whole genome shotgun (WGS) entry which is preliminary data.</text>
</comment>
<accession>A0A919IMZ8</accession>
<sequence length="163" mass="17395">MARTRIRLTHETEEATASGIYGIIVGAAVLVTAHAVAAWREVLAVLVTLTVYWIAERYARIVAERIHEGHRPAWHVVREQLTSGWEIVTASLLPLLALIAARAAGAAMLTAEIVSLSCSTLLLCLAGWRIGAGGRLSNGERVVSTLVAGAFGVALILLKTLLH</sequence>
<gene>
    <name evidence="2" type="ORF">Acy02nite_51880</name>
</gene>
<dbReference type="AlphaFoldDB" id="A0A919IMZ8"/>
<dbReference type="Proteomes" id="UP000619479">
    <property type="component" value="Unassembled WGS sequence"/>
</dbReference>
<protein>
    <submittedName>
        <fullName evidence="2">Uncharacterized protein</fullName>
    </submittedName>
</protein>
<feature type="transmembrane region" description="Helical" evidence="1">
    <location>
        <begin position="20"/>
        <end position="39"/>
    </location>
</feature>
<dbReference type="RefSeq" id="WP_203744869.1">
    <property type="nucleotide sequence ID" value="NZ_BAAAUC010000004.1"/>
</dbReference>
<dbReference type="EMBL" id="BOMH01000038">
    <property type="protein sequence ID" value="GID67307.1"/>
    <property type="molecule type" value="Genomic_DNA"/>
</dbReference>
<feature type="transmembrane region" description="Helical" evidence="1">
    <location>
        <begin position="142"/>
        <end position="162"/>
    </location>
</feature>
<keyword evidence="1" id="KW-0812">Transmembrane</keyword>
<keyword evidence="1" id="KW-0472">Membrane</keyword>
<evidence type="ECO:0000256" key="1">
    <source>
        <dbReference type="SAM" id="Phobius"/>
    </source>
</evidence>
<feature type="transmembrane region" description="Helical" evidence="1">
    <location>
        <begin position="83"/>
        <end position="101"/>
    </location>
</feature>
<evidence type="ECO:0000313" key="3">
    <source>
        <dbReference type="Proteomes" id="UP000619479"/>
    </source>
</evidence>
<reference evidence="2" key="1">
    <citation type="submission" date="2021-01" db="EMBL/GenBank/DDBJ databases">
        <title>Whole genome shotgun sequence of Actinoplanes cyaneus NBRC 14990.</title>
        <authorList>
            <person name="Komaki H."/>
            <person name="Tamura T."/>
        </authorList>
    </citation>
    <scope>NUCLEOTIDE SEQUENCE</scope>
    <source>
        <strain evidence="2">NBRC 14990</strain>
    </source>
</reference>
<keyword evidence="1" id="KW-1133">Transmembrane helix</keyword>
<keyword evidence="3" id="KW-1185">Reference proteome</keyword>
<proteinExistence type="predicted"/>
<organism evidence="2 3">
    <name type="scientific">Actinoplanes cyaneus</name>
    <dbReference type="NCBI Taxonomy" id="52696"/>
    <lineage>
        <taxon>Bacteria</taxon>
        <taxon>Bacillati</taxon>
        <taxon>Actinomycetota</taxon>
        <taxon>Actinomycetes</taxon>
        <taxon>Micromonosporales</taxon>
        <taxon>Micromonosporaceae</taxon>
        <taxon>Actinoplanes</taxon>
    </lineage>
</organism>